<feature type="region of interest" description="Disordered" evidence="6">
    <location>
        <begin position="417"/>
        <end position="581"/>
    </location>
</feature>
<dbReference type="Gene3D" id="3.10.50.40">
    <property type="match status" value="1"/>
</dbReference>
<feature type="compositionally biased region" description="Low complexity" evidence="6">
    <location>
        <begin position="532"/>
        <end position="559"/>
    </location>
</feature>
<feature type="compositionally biased region" description="Pro residues" evidence="6">
    <location>
        <begin position="471"/>
        <end position="488"/>
    </location>
</feature>
<feature type="region of interest" description="Disordered" evidence="6">
    <location>
        <begin position="140"/>
        <end position="169"/>
    </location>
</feature>
<comment type="catalytic activity">
    <reaction evidence="1 5">
        <text>[protein]-peptidylproline (omega=180) = [protein]-peptidylproline (omega=0)</text>
        <dbReference type="Rhea" id="RHEA:16237"/>
        <dbReference type="Rhea" id="RHEA-COMP:10747"/>
        <dbReference type="Rhea" id="RHEA-COMP:10748"/>
        <dbReference type="ChEBI" id="CHEBI:83833"/>
        <dbReference type="ChEBI" id="CHEBI:83834"/>
        <dbReference type="EC" id="5.2.1.8"/>
    </reaction>
</comment>
<name>A0AAW1LTJ2_POPJA</name>
<feature type="compositionally biased region" description="Pro residues" evidence="6">
    <location>
        <begin position="693"/>
        <end position="704"/>
    </location>
</feature>
<dbReference type="SUPFAM" id="SSF54534">
    <property type="entry name" value="FKBP-like"/>
    <property type="match status" value="1"/>
</dbReference>
<dbReference type="PANTHER" id="PTHR10516">
    <property type="entry name" value="PEPTIDYL-PROLYL CIS-TRANS ISOMERASE"/>
    <property type="match status" value="1"/>
</dbReference>
<feature type="compositionally biased region" description="Pro residues" evidence="6">
    <location>
        <begin position="420"/>
        <end position="448"/>
    </location>
</feature>
<feature type="compositionally biased region" description="Polar residues" evidence="6">
    <location>
        <begin position="622"/>
        <end position="631"/>
    </location>
</feature>
<evidence type="ECO:0000256" key="6">
    <source>
        <dbReference type="SAM" id="MobiDB-lite"/>
    </source>
</evidence>
<accession>A0AAW1LTJ2</accession>
<gene>
    <name evidence="8" type="ORF">QE152_g10984</name>
</gene>
<feature type="compositionally biased region" description="Low complexity" evidence="6">
    <location>
        <begin position="208"/>
        <end position="222"/>
    </location>
</feature>
<feature type="compositionally biased region" description="Polar residues" evidence="6">
    <location>
        <begin position="286"/>
        <end position="306"/>
    </location>
</feature>
<evidence type="ECO:0000256" key="3">
    <source>
        <dbReference type="ARBA" id="ARBA00023110"/>
    </source>
</evidence>
<sequence length="916" mass="100725">MALGIRAIHYIFGTASVYRVIVEKPHPQVVLASFPHYDKLPKEMTERSVYLECLRCSNMVNLMQAVAENYDSDDEPSSLTCWDCNVNFTSEYYLNNHLLFHIKQPWVSLTRVQEPPIRIVLKSTRDNSFEIISSLKDTDFIGENTKSDGLENQEETLTDPTEKEGEETQEFEAGAGEILAEGTEIDGDASDFDGPARVTFSPGFVGENGTNSNDSGSPNDSSSENKDEVNDNGTIPGAEPTPPPEPSPEFPKIRIKTGLLKEPLTITEITDDNPNGDPQPEMIDLNSGSENSDSAYGSTDENSIWATPSLEDPLRLPDGGESDGSLISNLFNNNNDRAKDLGFTTSESEFISLDRFDDRNRNALQVYSSSTNGSHSQNPLDSLTGLPMQQLAEQVSRLQPSSSGAMHQQNVLINIQQFQQPPPPPQPHAYQPPPMYPHPPHPGVPPQPMYHQPYYNQPPNPMYYPPGHGYMPPPPRPPMSQPQMPPAGPQQMGQPMTSMAQSYSQPAPRQPQMNNRQPMPPQARQPSPRQPMGPRQPMMPRQRAPMVRPRGAPPVAVRGPRPRMSPPNTPNGQNQQGPRMIKRSPEQIAALQAKRKRMDVFVPDKHDDADCEVIAVQPKNTGLPQIQSVQGNAPDPAGDNNVMHLSDSITLSVRNPPPRVPSPKKSDAKAVANILATRGITVTAAPKPKKPDTPPPKKPSPPPLSLNLNSAVSIIPTNKNNNTNSKTSQDSKLPTVDLTDDGVSDSAPPPKPILQKPITSPSQKVLPFQCDLCPAKYPNAISLSKHRQSFHKTGGLSEFGIPLIDLKQPGLVHRLTTFVFSFSLYRLILVHNGRKNRKYCRRGRPNISQNRTNCGVPFKFRIGKGEVIKGWDEGVAQLSVGQRARLICSPDYAYGSRGHPGIIPPNSLNNCSNKVT</sequence>
<dbReference type="InterPro" id="IPR050689">
    <property type="entry name" value="FKBP-type_PPIase"/>
</dbReference>
<evidence type="ECO:0000256" key="5">
    <source>
        <dbReference type="PROSITE-ProRule" id="PRU00277"/>
    </source>
</evidence>
<evidence type="ECO:0000256" key="4">
    <source>
        <dbReference type="ARBA" id="ARBA00023235"/>
    </source>
</evidence>
<dbReference type="SMART" id="SM00355">
    <property type="entry name" value="ZnF_C2H2"/>
    <property type="match status" value="2"/>
</dbReference>
<dbReference type="EC" id="5.2.1.8" evidence="2 5"/>
<feature type="compositionally biased region" description="Pro residues" evidence="6">
    <location>
        <begin position="239"/>
        <end position="249"/>
    </location>
</feature>
<dbReference type="InterPro" id="IPR046357">
    <property type="entry name" value="PPIase_dom_sf"/>
</dbReference>
<dbReference type="AlphaFoldDB" id="A0AAW1LTJ2"/>
<organism evidence="8 9">
    <name type="scientific">Popillia japonica</name>
    <name type="common">Japanese beetle</name>
    <dbReference type="NCBI Taxonomy" id="7064"/>
    <lineage>
        <taxon>Eukaryota</taxon>
        <taxon>Metazoa</taxon>
        <taxon>Ecdysozoa</taxon>
        <taxon>Arthropoda</taxon>
        <taxon>Hexapoda</taxon>
        <taxon>Insecta</taxon>
        <taxon>Pterygota</taxon>
        <taxon>Neoptera</taxon>
        <taxon>Endopterygota</taxon>
        <taxon>Coleoptera</taxon>
        <taxon>Polyphaga</taxon>
        <taxon>Scarabaeiformia</taxon>
        <taxon>Scarabaeidae</taxon>
        <taxon>Rutelinae</taxon>
        <taxon>Popillia</taxon>
    </lineage>
</organism>
<evidence type="ECO:0000313" key="9">
    <source>
        <dbReference type="Proteomes" id="UP001458880"/>
    </source>
</evidence>
<dbReference type="InterPro" id="IPR013087">
    <property type="entry name" value="Znf_C2H2_type"/>
</dbReference>
<dbReference type="PANTHER" id="PTHR10516:SF443">
    <property type="entry name" value="FK506-BINDING PROTEIN 59-RELATED"/>
    <property type="match status" value="1"/>
</dbReference>
<keyword evidence="3 5" id="KW-0697">Rotamase</keyword>
<reference evidence="8 9" key="1">
    <citation type="journal article" date="2024" name="BMC Genomics">
        <title>De novo assembly and annotation of Popillia japonica's genome with initial clues to its potential as an invasive pest.</title>
        <authorList>
            <person name="Cucini C."/>
            <person name="Boschi S."/>
            <person name="Funari R."/>
            <person name="Cardaioli E."/>
            <person name="Iannotti N."/>
            <person name="Marturano G."/>
            <person name="Paoli F."/>
            <person name="Bruttini M."/>
            <person name="Carapelli A."/>
            <person name="Frati F."/>
            <person name="Nardi F."/>
        </authorList>
    </citation>
    <scope>NUCLEOTIDE SEQUENCE [LARGE SCALE GENOMIC DNA]</scope>
    <source>
        <strain evidence="8">DMR45628</strain>
    </source>
</reference>
<dbReference type="Proteomes" id="UP001458880">
    <property type="component" value="Unassembled WGS sequence"/>
</dbReference>
<proteinExistence type="predicted"/>
<dbReference type="InterPro" id="IPR001179">
    <property type="entry name" value="PPIase_FKBP_dom"/>
</dbReference>
<feature type="region of interest" description="Disordered" evidence="6">
    <location>
        <begin position="185"/>
        <end position="251"/>
    </location>
</feature>
<feature type="compositionally biased region" description="Polar residues" evidence="6">
    <location>
        <begin position="706"/>
        <end position="716"/>
    </location>
</feature>
<evidence type="ECO:0000313" key="8">
    <source>
        <dbReference type="EMBL" id="KAK9737119.1"/>
    </source>
</evidence>
<comment type="caution">
    <text evidence="8">The sequence shown here is derived from an EMBL/GenBank/DDBJ whole genome shotgun (WGS) entry which is preliminary data.</text>
</comment>
<dbReference type="GO" id="GO:0003755">
    <property type="term" value="F:peptidyl-prolyl cis-trans isomerase activity"/>
    <property type="evidence" value="ECO:0007669"/>
    <property type="project" value="UniProtKB-KW"/>
</dbReference>
<evidence type="ECO:0000256" key="1">
    <source>
        <dbReference type="ARBA" id="ARBA00000971"/>
    </source>
</evidence>
<dbReference type="GO" id="GO:0033017">
    <property type="term" value="C:sarcoplasmic reticulum membrane"/>
    <property type="evidence" value="ECO:0007669"/>
    <property type="project" value="TreeGrafter"/>
</dbReference>
<feature type="compositionally biased region" description="Pro residues" evidence="6">
    <location>
        <begin position="518"/>
        <end position="531"/>
    </location>
</feature>
<dbReference type="PROSITE" id="PS50059">
    <property type="entry name" value="FKBP_PPIASE"/>
    <property type="match status" value="1"/>
</dbReference>
<feature type="region of interest" description="Disordered" evidence="6">
    <location>
        <begin position="267"/>
        <end position="321"/>
    </location>
</feature>
<evidence type="ECO:0000259" key="7">
    <source>
        <dbReference type="PROSITE" id="PS50059"/>
    </source>
</evidence>
<dbReference type="PROSITE" id="PS00028">
    <property type="entry name" value="ZINC_FINGER_C2H2_1"/>
    <property type="match status" value="2"/>
</dbReference>
<feature type="region of interest" description="Disordered" evidence="6">
    <location>
        <begin position="622"/>
        <end position="759"/>
    </location>
</feature>
<dbReference type="EMBL" id="JASPKY010000104">
    <property type="protein sequence ID" value="KAK9737119.1"/>
    <property type="molecule type" value="Genomic_DNA"/>
</dbReference>
<keyword evidence="9" id="KW-1185">Reference proteome</keyword>
<feature type="compositionally biased region" description="Low complexity" evidence="6">
    <location>
        <begin position="717"/>
        <end position="728"/>
    </location>
</feature>
<feature type="domain" description="PPIase FKBP-type" evidence="7">
    <location>
        <begin position="848"/>
        <end position="907"/>
    </location>
</feature>
<keyword evidence="4 5" id="KW-0413">Isomerase</keyword>
<feature type="compositionally biased region" description="Low complexity" evidence="6">
    <location>
        <begin position="505"/>
        <end position="517"/>
    </location>
</feature>
<protein>
    <recommendedName>
        <fullName evidence="2 5">peptidylprolyl isomerase</fullName>
        <ecNumber evidence="2 5">5.2.1.8</ecNumber>
    </recommendedName>
</protein>
<evidence type="ECO:0000256" key="2">
    <source>
        <dbReference type="ARBA" id="ARBA00013194"/>
    </source>
</evidence>
<dbReference type="Pfam" id="PF00254">
    <property type="entry name" value="FKBP_C"/>
    <property type="match status" value="1"/>
</dbReference>